<dbReference type="AlphaFoldDB" id="A0A7S4IZB6"/>
<proteinExistence type="predicted"/>
<dbReference type="EMBL" id="HBKO01029980">
    <property type="protein sequence ID" value="CAE2244510.1"/>
    <property type="molecule type" value="Transcribed_RNA"/>
</dbReference>
<sequence>MAGVPQFAARAPPALAGMLGGSRGQPPRDSLDGPLGSKFKFSRAKKDSATAEWDPDDFVKPSMSSASRSGRRVIPSAASESTSALPPPPKALPRSNSFKKARAAAKEACEDDSDDSEKELPSLPTQSKGVPMTDPMHKRDVEVSYSAMGWGRC</sequence>
<evidence type="ECO:0000313" key="2">
    <source>
        <dbReference type="EMBL" id="CAE2244510.1"/>
    </source>
</evidence>
<gene>
    <name evidence="2" type="ORF">CPOL0286_LOCUS13643</name>
</gene>
<organism evidence="2">
    <name type="scientific">Prymnesium polylepis</name>
    <dbReference type="NCBI Taxonomy" id="72548"/>
    <lineage>
        <taxon>Eukaryota</taxon>
        <taxon>Haptista</taxon>
        <taxon>Haptophyta</taxon>
        <taxon>Prymnesiophyceae</taxon>
        <taxon>Prymnesiales</taxon>
        <taxon>Prymnesiaceae</taxon>
        <taxon>Prymnesium</taxon>
    </lineage>
</organism>
<name>A0A7S4IZB6_9EUKA</name>
<protein>
    <submittedName>
        <fullName evidence="2">Uncharacterized protein</fullName>
    </submittedName>
</protein>
<accession>A0A7S4IZB6</accession>
<evidence type="ECO:0000256" key="1">
    <source>
        <dbReference type="SAM" id="MobiDB-lite"/>
    </source>
</evidence>
<reference evidence="2" key="1">
    <citation type="submission" date="2021-01" db="EMBL/GenBank/DDBJ databases">
        <authorList>
            <person name="Corre E."/>
            <person name="Pelletier E."/>
            <person name="Niang G."/>
            <person name="Scheremetjew M."/>
            <person name="Finn R."/>
            <person name="Kale V."/>
            <person name="Holt S."/>
            <person name="Cochrane G."/>
            <person name="Meng A."/>
            <person name="Brown T."/>
            <person name="Cohen L."/>
        </authorList>
    </citation>
    <scope>NUCLEOTIDE SEQUENCE</scope>
    <source>
        <strain evidence="2">UIO037</strain>
    </source>
</reference>
<feature type="region of interest" description="Disordered" evidence="1">
    <location>
        <begin position="1"/>
        <end position="138"/>
    </location>
</feature>